<evidence type="ECO:0000313" key="14">
    <source>
        <dbReference type="EMBL" id="SFA98112.1"/>
    </source>
</evidence>
<dbReference type="Gene3D" id="3.40.50.10330">
    <property type="entry name" value="Probable inorganic polyphosphate/atp-NAD kinase, domain 1"/>
    <property type="match status" value="1"/>
</dbReference>
<comment type="similarity">
    <text evidence="2">Belongs to the diacylglycerol/lipid kinase family.</text>
</comment>
<keyword evidence="15" id="KW-1185">Reference proteome</keyword>
<accession>A0A1I0XAQ0</accession>
<comment type="cofactor">
    <cofactor evidence="1">
        <name>Mg(2+)</name>
        <dbReference type="ChEBI" id="CHEBI:18420"/>
    </cofactor>
</comment>
<dbReference type="InterPro" id="IPR016064">
    <property type="entry name" value="NAD/diacylglycerol_kinase_sf"/>
</dbReference>
<evidence type="ECO:0000256" key="11">
    <source>
        <dbReference type="ARBA" id="ARBA00023209"/>
    </source>
</evidence>
<dbReference type="NCBIfam" id="TIGR00147">
    <property type="entry name" value="YegS/Rv2252/BmrU family lipid kinase"/>
    <property type="match status" value="1"/>
</dbReference>
<evidence type="ECO:0000256" key="9">
    <source>
        <dbReference type="ARBA" id="ARBA00022842"/>
    </source>
</evidence>
<evidence type="ECO:0000259" key="13">
    <source>
        <dbReference type="PROSITE" id="PS50146"/>
    </source>
</evidence>
<dbReference type="SMART" id="SM00046">
    <property type="entry name" value="DAGKc"/>
    <property type="match status" value="1"/>
</dbReference>
<sequence length="296" mass="32815">MKKLLLIYNPHAGKALIKNKLSEIVEFITKSGFEITIYSTLYSGHAKEIVKARAGEFDIVVCSGGDGTLDEVVTGIMEKELDTVVGYIPAGSTNDFANSLRLPKTMVNAAKLIENGSVVSCDVGQFNEDSFVYIAAFGLFTDVSYQTSQELKNVLGHAAYLLEGVKRLANIMAYDLKVYHDDEVIEGRFIYGMITNSLSVGGFQGMTGRNVKLDDGLFEVMLIREPKNPIELQNIITSLLLAEEADSRYILSFKTDNLRIEAKDNISWTLDGEFGGDYKDVDIKVRKRALKILVKK</sequence>
<dbReference type="SUPFAM" id="SSF111331">
    <property type="entry name" value="NAD kinase/diacylglycerol kinase-like"/>
    <property type="match status" value="1"/>
</dbReference>
<dbReference type="OrthoDB" id="142078at2"/>
<evidence type="ECO:0000256" key="5">
    <source>
        <dbReference type="ARBA" id="ARBA00022723"/>
    </source>
</evidence>
<keyword evidence="9" id="KW-0460">Magnesium</keyword>
<keyword evidence="12" id="KW-1208">Phospholipid metabolism</keyword>
<evidence type="ECO:0000256" key="4">
    <source>
        <dbReference type="ARBA" id="ARBA00022679"/>
    </source>
</evidence>
<reference evidence="14 15" key="1">
    <citation type="submission" date="2016-10" db="EMBL/GenBank/DDBJ databases">
        <authorList>
            <person name="de Groot N.N."/>
        </authorList>
    </citation>
    <scope>NUCLEOTIDE SEQUENCE [LARGE SCALE GENOMIC DNA]</scope>
    <source>
        <strain evidence="14 15">DSM 5522</strain>
    </source>
</reference>
<evidence type="ECO:0000256" key="10">
    <source>
        <dbReference type="ARBA" id="ARBA00023098"/>
    </source>
</evidence>
<dbReference type="PANTHER" id="PTHR12358:SF106">
    <property type="entry name" value="LIPID KINASE YEGS"/>
    <property type="match status" value="1"/>
</dbReference>
<dbReference type="GO" id="GO:0008654">
    <property type="term" value="P:phospholipid biosynthetic process"/>
    <property type="evidence" value="ECO:0007669"/>
    <property type="project" value="UniProtKB-KW"/>
</dbReference>
<dbReference type="GO" id="GO:0005886">
    <property type="term" value="C:plasma membrane"/>
    <property type="evidence" value="ECO:0007669"/>
    <property type="project" value="TreeGrafter"/>
</dbReference>
<dbReference type="InterPro" id="IPR045540">
    <property type="entry name" value="YegS/DAGK_C"/>
</dbReference>
<keyword evidence="11" id="KW-0594">Phospholipid biosynthesis</keyword>
<evidence type="ECO:0000256" key="3">
    <source>
        <dbReference type="ARBA" id="ARBA00022516"/>
    </source>
</evidence>
<dbReference type="InterPro" id="IPR017438">
    <property type="entry name" value="ATP-NAD_kinase_N"/>
</dbReference>
<dbReference type="Pfam" id="PF19279">
    <property type="entry name" value="YegS_C"/>
    <property type="match status" value="1"/>
</dbReference>
<protein>
    <submittedName>
        <fullName evidence="14">Lipid kinase, YegS/Rv2252/BmrU family</fullName>
    </submittedName>
</protein>
<keyword evidence="4" id="KW-0808">Transferase</keyword>
<keyword evidence="6" id="KW-0547">Nucleotide-binding</keyword>
<keyword evidence="8" id="KW-0067">ATP-binding</keyword>
<keyword evidence="3" id="KW-0444">Lipid biosynthesis</keyword>
<dbReference type="PROSITE" id="PS50146">
    <property type="entry name" value="DAGK"/>
    <property type="match status" value="1"/>
</dbReference>
<feature type="domain" description="DAGKc" evidence="13">
    <location>
        <begin position="1"/>
        <end position="130"/>
    </location>
</feature>
<dbReference type="STRING" id="1120918.SAMN05216249_10659"/>
<dbReference type="PANTHER" id="PTHR12358">
    <property type="entry name" value="SPHINGOSINE KINASE"/>
    <property type="match status" value="1"/>
</dbReference>
<dbReference type="EMBL" id="FOJY01000006">
    <property type="protein sequence ID" value="SFA98112.1"/>
    <property type="molecule type" value="Genomic_DNA"/>
</dbReference>
<keyword evidence="10" id="KW-0443">Lipid metabolism</keyword>
<dbReference type="Proteomes" id="UP000198838">
    <property type="component" value="Unassembled WGS sequence"/>
</dbReference>
<proteinExistence type="inferred from homology"/>
<evidence type="ECO:0000256" key="2">
    <source>
        <dbReference type="ARBA" id="ARBA00005983"/>
    </source>
</evidence>
<dbReference type="GO" id="GO:0005524">
    <property type="term" value="F:ATP binding"/>
    <property type="evidence" value="ECO:0007669"/>
    <property type="project" value="UniProtKB-KW"/>
</dbReference>
<dbReference type="InterPro" id="IPR050187">
    <property type="entry name" value="Lipid_Phosphate_FormReg"/>
</dbReference>
<dbReference type="Gene3D" id="2.60.200.40">
    <property type="match status" value="1"/>
</dbReference>
<dbReference type="AlphaFoldDB" id="A0A1I0XAQ0"/>
<dbReference type="RefSeq" id="WP_092871444.1">
    <property type="nucleotide sequence ID" value="NZ_FOJY01000006.1"/>
</dbReference>
<evidence type="ECO:0000256" key="12">
    <source>
        <dbReference type="ARBA" id="ARBA00023264"/>
    </source>
</evidence>
<organism evidence="14 15">
    <name type="scientific">Acetitomaculum ruminis DSM 5522</name>
    <dbReference type="NCBI Taxonomy" id="1120918"/>
    <lineage>
        <taxon>Bacteria</taxon>
        <taxon>Bacillati</taxon>
        <taxon>Bacillota</taxon>
        <taxon>Clostridia</taxon>
        <taxon>Lachnospirales</taxon>
        <taxon>Lachnospiraceae</taxon>
        <taxon>Acetitomaculum</taxon>
    </lineage>
</organism>
<evidence type="ECO:0000256" key="7">
    <source>
        <dbReference type="ARBA" id="ARBA00022777"/>
    </source>
</evidence>
<dbReference type="InterPro" id="IPR005218">
    <property type="entry name" value="Diacylglycerol/lipid_kinase"/>
</dbReference>
<evidence type="ECO:0000256" key="8">
    <source>
        <dbReference type="ARBA" id="ARBA00022840"/>
    </source>
</evidence>
<name>A0A1I0XAQ0_9FIRM</name>
<dbReference type="GO" id="GO:0046872">
    <property type="term" value="F:metal ion binding"/>
    <property type="evidence" value="ECO:0007669"/>
    <property type="project" value="UniProtKB-KW"/>
</dbReference>
<dbReference type="GO" id="GO:0004143">
    <property type="term" value="F:ATP-dependent diacylglycerol kinase activity"/>
    <property type="evidence" value="ECO:0007669"/>
    <property type="project" value="TreeGrafter"/>
</dbReference>
<dbReference type="Pfam" id="PF00781">
    <property type="entry name" value="DAGK_cat"/>
    <property type="match status" value="1"/>
</dbReference>
<evidence type="ECO:0000256" key="1">
    <source>
        <dbReference type="ARBA" id="ARBA00001946"/>
    </source>
</evidence>
<evidence type="ECO:0000313" key="15">
    <source>
        <dbReference type="Proteomes" id="UP000198838"/>
    </source>
</evidence>
<evidence type="ECO:0000256" key="6">
    <source>
        <dbReference type="ARBA" id="ARBA00022741"/>
    </source>
</evidence>
<keyword evidence="7 14" id="KW-0418">Kinase</keyword>
<gene>
    <name evidence="14" type="ORF">SAMN05216249_10659</name>
</gene>
<keyword evidence="5" id="KW-0479">Metal-binding</keyword>
<dbReference type="InterPro" id="IPR001206">
    <property type="entry name" value="Diacylglycerol_kinase_cat_dom"/>
</dbReference>